<dbReference type="PANTHER" id="PTHR40940:SF1">
    <property type="entry name" value="PROTEIN BATD"/>
    <property type="match status" value="1"/>
</dbReference>
<keyword evidence="1" id="KW-0812">Transmembrane</keyword>
<evidence type="ECO:0000313" key="5">
    <source>
        <dbReference type="Proteomes" id="UP000240530"/>
    </source>
</evidence>
<feature type="chain" id="PRO_5015655754" evidence="2">
    <location>
        <begin position="32"/>
        <end position="566"/>
    </location>
</feature>
<evidence type="ECO:0000259" key="3">
    <source>
        <dbReference type="Pfam" id="PF25607"/>
    </source>
</evidence>
<evidence type="ECO:0000256" key="1">
    <source>
        <dbReference type="SAM" id="Phobius"/>
    </source>
</evidence>
<dbReference type="EMBL" id="PYNS01000008">
    <property type="protein sequence ID" value="PSV11130.1"/>
    <property type="molecule type" value="Genomic_DNA"/>
</dbReference>
<dbReference type="InterPro" id="IPR025738">
    <property type="entry name" value="BatD"/>
</dbReference>
<dbReference type="Pfam" id="PF25607">
    <property type="entry name" value="DUF7939"/>
    <property type="match status" value="1"/>
</dbReference>
<comment type="caution">
    <text evidence="4">The sequence shown here is derived from an EMBL/GenBank/DDBJ whole genome shotgun (WGS) entry which is preliminary data.</text>
</comment>
<proteinExistence type="predicted"/>
<protein>
    <submittedName>
        <fullName evidence="4">Protein BatD</fullName>
    </submittedName>
</protein>
<accession>A0A2T3KVK1</accession>
<reference evidence="4 5" key="1">
    <citation type="submission" date="2018-03" db="EMBL/GenBank/DDBJ databases">
        <title>Whole genome sequencing of Histamine producing bacteria.</title>
        <authorList>
            <person name="Butler K."/>
        </authorList>
    </citation>
    <scope>NUCLEOTIDE SEQUENCE [LARGE SCALE GENOMIC DNA]</scope>
    <source>
        <strain evidence="4 5">Res.4.1</strain>
    </source>
</reference>
<organism evidence="4 5">
    <name type="scientific">Photobacterium leiognathi subsp. mandapamensis</name>
    <name type="common">Photobacterium mandapamensis</name>
    <dbReference type="NCBI Taxonomy" id="48408"/>
    <lineage>
        <taxon>Bacteria</taxon>
        <taxon>Pseudomonadati</taxon>
        <taxon>Pseudomonadota</taxon>
        <taxon>Gammaproteobacteria</taxon>
        <taxon>Vibrionales</taxon>
        <taxon>Vibrionaceae</taxon>
        <taxon>Photobacterium</taxon>
    </lineage>
</organism>
<keyword evidence="1" id="KW-0472">Membrane</keyword>
<dbReference type="Proteomes" id="UP000240530">
    <property type="component" value="Unassembled WGS sequence"/>
</dbReference>
<keyword evidence="1" id="KW-1133">Transmembrane helix</keyword>
<feature type="domain" description="DUF7939" evidence="3">
    <location>
        <begin position="477"/>
        <end position="548"/>
    </location>
</feature>
<name>A0A2T3KVK1_PHOLD</name>
<evidence type="ECO:0000256" key="2">
    <source>
        <dbReference type="SAM" id="SignalP"/>
    </source>
</evidence>
<dbReference type="PANTHER" id="PTHR40940">
    <property type="entry name" value="PROTEIN BATD-RELATED"/>
    <property type="match status" value="1"/>
</dbReference>
<sequence length="566" mass="61914">MNRLSFGKRIASSWLYIALILSALVSTQAMAAQAEATVSKNVVGVNEVFQLTVSVDDSVNTNSLDLTPLSPDFAYGRPSISSGTSMINGVISRNTSWTVALAATKVGTVTIPAFQIGSSKTDPITITVLKSAKQSQSAQANQSSISIEGINDKSTIYVGESINYRVRILIGEQMDQASLAPPYGDGLTATQVGQDAQNEVVQNGRRYIVITRNYQITADKPGNITLHGAKFSGSVIKGSRGFGSTLTMPVDKTAKNIELTVKAKPANYQGLWLPTPDLQLQQTWQPTFNDNTEVDAKVGEPITRTLTLRIKNIAQSSMPNISLTYPNTVRSYNEKPEYSESNGYTIMTLKQVIIPRETGKVVLSEIAINWWNTQTEKEQVTKVTGLTLNVTADPNASATIVPPALTTPEAAQATPKADNHLPTIQNGVMHSGYWPWATAVFALLWFITLILLIKARKAQSNTNTMSIQTTVKTDIDKALQQALSERDAIKVQTYFKQWKQQQQTKLATNPELASELDNALAEIMASTYSQDRQQWDDKRFQQLLKQVAQLKVTSSQHSALSGLDPK</sequence>
<dbReference type="AlphaFoldDB" id="A0A2T3KVK1"/>
<gene>
    <name evidence="4" type="ORF">C0W93_10420</name>
</gene>
<evidence type="ECO:0000313" key="4">
    <source>
        <dbReference type="EMBL" id="PSV11130.1"/>
    </source>
</evidence>
<feature type="transmembrane region" description="Helical" evidence="1">
    <location>
        <begin position="433"/>
        <end position="453"/>
    </location>
</feature>
<keyword evidence="2" id="KW-0732">Signal</keyword>
<dbReference type="Pfam" id="PF13584">
    <property type="entry name" value="BatD"/>
    <property type="match status" value="1"/>
</dbReference>
<feature type="signal peptide" evidence="2">
    <location>
        <begin position="1"/>
        <end position="31"/>
    </location>
</feature>
<dbReference type="RefSeq" id="WP_107185001.1">
    <property type="nucleotide sequence ID" value="NZ_JAWQGC010000001.1"/>
</dbReference>
<dbReference type="InterPro" id="IPR057699">
    <property type="entry name" value="DUF7939"/>
</dbReference>